<evidence type="ECO:0000313" key="5">
    <source>
        <dbReference type="EMBL" id="OXU18812.1"/>
    </source>
</evidence>
<evidence type="ECO:0000256" key="1">
    <source>
        <dbReference type="ARBA" id="ARBA00006734"/>
    </source>
</evidence>
<proteinExistence type="inferred from homology"/>
<dbReference type="GO" id="GO:0005737">
    <property type="term" value="C:cytoplasm"/>
    <property type="evidence" value="ECO:0007669"/>
    <property type="project" value="TreeGrafter"/>
</dbReference>
<evidence type="ECO:0008006" key="7">
    <source>
        <dbReference type="Google" id="ProtNLM"/>
    </source>
</evidence>
<comment type="similarity">
    <text evidence="1">Belongs to the protein prenyltransferase subunit alpha family.</text>
</comment>
<sequence length="428" mass="51185">MEEDIFLAAEKILSDIENIFRKDTNLISFEIIPVKDNENKSPIFYEKNSLGLASWCIQPLYCYVYNRLIDLRQNLHQREEPEVISRWLLGALLLNPDVSTFWNMRRRLLRSNKLDPVKELQFIDVILYFKSKCFEAFSYRRSVLQFILINDRGSTYNVETILRNEFYITSLAAERYKNNSHAWSHREYIIRMFELKCTKEIDILLTEEWEESTKWCNNHVSDYSGFAYRQFLLKKLLLRAQCPEQSEYFHKICKRREIIYEFVKNTVKDCCDALSDKSDEEVLNRLHGVISIKSSEITFKQTLTNLSYWVEDCIINEDLLNAFPGHESLWYHRRFLVFLFITLSNSYANYFTYRIEDSKLFDITKVYNKINIHSESTIITENTYDSLLSMAFRLRNKDIMFAAKQYENYSNDLAEKFSNFLICMKFEV</sequence>
<accession>A0A232EKG2</accession>
<gene>
    <name evidence="5" type="ORF">TSAR_016420</name>
</gene>
<keyword evidence="6" id="KW-1185">Reference proteome</keyword>
<comment type="caution">
    <text evidence="5">The sequence shown here is derived from an EMBL/GenBank/DDBJ whole genome shotgun (WGS) entry which is preliminary data.</text>
</comment>
<keyword evidence="4" id="KW-0677">Repeat</keyword>
<evidence type="ECO:0000313" key="6">
    <source>
        <dbReference type="Proteomes" id="UP000215335"/>
    </source>
</evidence>
<protein>
    <recommendedName>
        <fullName evidence="7">Protein prenyltransferase alpha subunit repeat-containing protein 1</fullName>
    </recommendedName>
</protein>
<organism evidence="5 6">
    <name type="scientific">Trichomalopsis sarcophagae</name>
    <dbReference type="NCBI Taxonomy" id="543379"/>
    <lineage>
        <taxon>Eukaryota</taxon>
        <taxon>Metazoa</taxon>
        <taxon>Ecdysozoa</taxon>
        <taxon>Arthropoda</taxon>
        <taxon>Hexapoda</taxon>
        <taxon>Insecta</taxon>
        <taxon>Pterygota</taxon>
        <taxon>Neoptera</taxon>
        <taxon>Endopterygota</taxon>
        <taxon>Hymenoptera</taxon>
        <taxon>Apocrita</taxon>
        <taxon>Proctotrupomorpha</taxon>
        <taxon>Chalcidoidea</taxon>
        <taxon>Pteromalidae</taxon>
        <taxon>Pteromalinae</taxon>
        <taxon>Trichomalopsis</taxon>
    </lineage>
</organism>
<dbReference type="STRING" id="543379.A0A232EKG2"/>
<evidence type="ECO:0000256" key="4">
    <source>
        <dbReference type="ARBA" id="ARBA00022737"/>
    </source>
</evidence>
<dbReference type="InterPro" id="IPR002088">
    <property type="entry name" value="Prenyl_trans_a"/>
</dbReference>
<dbReference type="Gene3D" id="1.25.40.120">
    <property type="entry name" value="Protein prenylyltransferase"/>
    <property type="match status" value="1"/>
</dbReference>
<evidence type="ECO:0000256" key="2">
    <source>
        <dbReference type="ARBA" id="ARBA00022602"/>
    </source>
</evidence>
<dbReference type="GO" id="GO:0008318">
    <property type="term" value="F:protein prenyltransferase activity"/>
    <property type="evidence" value="ECO:0007669"/>
    <property type="project" value="InterPro"/>
</dbReference>
<dbReference type="Proteomes" id="UP000215335">
    <property type="component" value="Unassembled WGS sequence"/>
</dbReference>
<dbReference type="SUPFAM" id="SSF48439">
    <property type="entry name" value="Protein prenylyltransferase"/>
    <property type="match status" value="1"/>
</dbReference>
<reference evidence="5 6" key="1">
    <citation type="journal article" date="2017" name="Curr. Biol.">
        <title>The Evolution of Venom by Co-option of Single-Copy Genes.</title>
        <authorList>
            <person name="Martinson E.O."/>
            <person name="Mrinalini"/>
            <person name="Kelkar Y.D."/>
            <person name="Chang C.H."/>
            <person name="Werren J.H."/>
        </authorList>
    </citation>
    <scope>NUCLEOTIDE SEQUENCE [LARGE SCALE GENOMIC DNA]</scope>
    <source>
        <strain evidence="5 6">Alberta</strain>
        <tissue evidence="5">Whole body</tissue>
    </source>
</reference>
<evidence type="ECO:0000256" key="3">
    <source>
        <dbReference type="ARBA" id="ARBA00022679"/>
    </source>
</evidence>
<dbReference type="Pfam" id="PF01239">
    <property type="entry name" value="PPTA"/>
    <property type="match status" value="4"/>
</dbReference>
<name>A0A232EKG2_9HYME</name>
<dbReference type="PANTHER" id="PTHR11129:SF3">
    <property type="entry name" value="PROTEIN PRENYLTRANSFERASE ALPHA SUBUNIT REPEAT-CONTAINING PROTEIN 1"/>
    <property type="match status" value="1"/>
</dbReference>
<dbReference type="EMBL" id="NNAY01003814">
    <property type="protein sequence ID" value="OXU18812.1"/>
    <property type="molecule type" value="Genomic_DNA"/>
</dbReference>
<dbReference type="AlphaFoldDB" id="A0A232EKG2"/>
<dbReference type="PANTHER" id="PTHR11129">
    <property type="entry name" value="PROTEIN FARNESYLTRANSFERASE ALPHA SUBUNIT/RAB GERANYLGERANYL TRANSFERASE ALPHA SUBUNIT"/>
    <property type="match status" value="1"/>
</dbReference>
<dbReference type="OrthoDB" id="5358702at2759"/>
<keyword evidence="2" id="KW-0637">Prenyltransferase</keyword>
<keyword evidence="3" id="KW-0808">Transferase</keyword>